<feature type="domain" description="Ferric siderophore reductase C-terminal" evidence="2">
    <location>
        <begin position="228"/>
        <end position="248"/>
    </location>
</feature>
<dbReference type="GO" id="GO:0051537">
    <property type="term" value="F:2 iron, 2 sulfur cluster binding"/>
    <property type="evidence" value="ECO:0007669"/>
    <property type="project" value="InterPro"/>
</dbReference>
<proteinExistence type="predicted"/>
<evidence type="ECO:0000259" key="1">
    <source>
        <dbReference type="Pfam" id="PF06276"/>
    </source>
</evidence>
<dbReference type="eggNOG" id="COG4114">
    <property type="taxonomic scope" value="Bacteria"/>
</dbReference>
<dbReference type="EMBL" id="CP023067">
    <property type="protein sequence ID" value="ASY63777.1"/>
    <property type="molecule type" value="Genomic_DNA"/>
</dbReference>
<sequence length="279" mass="30421">MQESGSFAAAIDWLTAAFSEVACSLGSPTGFSATAAFWAEGSTEMEACLAYQDRFASGMDDKIRAAHLIAFYCHRLGLATGAIYLAAGLVPRIAGLRFETYPRSEGGRSFEAGRFHFLLDAPSAGAREPGEGKQRFHDAFVLHMKPIIALIKRRCGLSARAQWRLAADGLAGAFLEIGRLRGQEAAAVERALAIVRCAGSPLLSPDLYYEEIKAEGHGRPLSRTYRMRSGCCLYYRTEGGDFCDTCVLLEPETRRERLRAHLRASEGKSAENEVDCPSP</sequence>
<reference evidence="3 4" key="1">
    <citation type="submission" date="2017-08" db="EMBL/GenBank/DDBJ databases">
        <title>Multipartite genome sequences of Sinorhizobium species nodulating soybeans.</title>
        <authorList>
            <person name="Tian C.F."/>
        </authorList>
    </citation>
    <scope>NUCLEOTIDE SEQUENCE [LARGE SCALE GENOMIC DNA]</scope>
    <source>
        <strain evidence="3 4">CCBAU 05684</strain>
    </source>
</reference>
<dbReference type="OrthoDB" id="6195577at2"/>
<dbReference type="AlphaFoldDB" id="A0A249PDJ5"/>
<organism evidence="3 4">
    <name type="scientific">Sinorhizobium sojae CCBAU 05684</name>
    <dbReference type="NCBI Taxonomy" id="716928"/>
    <lineage>
        <taxon>Bacteria</taxon>
        <taxon>Pseudomonadati</taxon>
        <taxon>Pseudomonadota</taxon>
        <taxon>Alphaproteobacteria</taxon>
        <taxon>Hyphomicrobiales</taxon>
        <taxon>Rhizobiaceae</taxon>
        <taxon>Sinorhizobium/Ensifer group</taxon>
        <taxon>Sinorhizobium</taxon>
    </lineage>
</organism>
<dbReference type="Pfam" id="PF11575">
    <property type="entry name" value="FhuF_C"/>
    <property type="match status" value="1"/>
</dbReference>
<dbReference type="InterPro" id="IPR022770">
    <property type="entry name" value="IucA/IucC-like_C"/>
</dbReference>
<evidence type="ECO:0000313" key="3">
    <source>
        <dbReference type="EMBL" id="ASY63777.1"/>
    </source>
</evidence>
<gene>
    <name evidence="3" type="ORF">SJ05684_c23360</name>
</gene>
<keyword evidence="4" id="KW-1185">Reference proteome</keyword>
<dbReference type="STRING" id="716928.GCA_000261485_00459"/>
<evidence type="ECO:0000313" key="4">
    <source>
        <dbReference type="Proteomes" id="UP000217211"/>
    </source>
</evidence>
<dbReference type="Proteomes" id="UP000217211">
    <property type="component" value="Chromosome"/>
</dbReference>
<dbReference type="KEGG" id="esj:SJ05684_c23360"/>
<accession>A0A249PDJ5</accession>
<feature type="domain" description="Aerobactin siderophore biosynthesis IucA/IucC-like C-terminal" evidence="1">
    <location>
        <begin position="114"/>
        <end position="185"/>
    </location>
</feature>
<dbReference type="Pfam" id="PF06276">
    <property type="entry name" value="FhuF"/>
    <property type="match status" value="1"/>
</dbReference>
<protein>
    <submittedName>
        <fullName evidence="3">Uncharacterized protein</fullName>
    </submittedName>
</protein>
<name>A0A249PDJ5_9HYPH</name>
<evidence type="ECO:0000259" key="2">
    <source>
        <dbReference type="Pfam" id="PF11575"/>
    </source>
</evidence>
<dbReference type="RefSeq" id="WP_050979912.1">
    <property type="nucleotide sequence ID" value="NZ_AJQT01000011.1"/>
</dbReference>
<dbReference type="InterPro" id="IPR024726">
    <property type="entry name" value="FhuF_C"/>
</dbReference>